<name>A0A485M3G7_9ZZZZ</name>
<proteinExistence type="predicted"/>
<protein>
    <submittedName>
        <fullName evidence="1">Uncharacterized protein</fullName>
    </submittedName>
</protein>
<sequence length="55" mass="6148">MRSKVLIDSKGDPPHEGWGLLAALLTDIIMTINSHEADSFYFHASLCFGNRLVCR</sequence>
<organism evidence="1">
    <name type="scientific">anaerobic digester metagenome</name>
    <dbReference type="NCBI Taxonomy" id="1263854"/>
    <lineage>
        <taxon>unclassified sequences</taxon>
        <taxon>metagenomes</taxon>
        <taxon>ecological metagenomes</taxon>
    </lineage>
</organism>
<dbReference type="AlphaFoldDB" id="A0A485M3G7"/>
<reference evidence="1" key="1">
    <citation type="submission" date="2019-03" db="EMBL/GenBank/DDBJ databases">
        <authorList>
            <person name="Hao L."/>
        </authorList>
    </citation>
    <scope>NUCLEOTIDE SEQUENCE</scope>
</reference>
<evidence type="ECO:0000313" key="1">
    <source>
        <dbReference type="EMBL" id="VFU17567.1"/>
    </source>
</evidence>
<dbReference type="EMBL" id="CAADRM010000133">
    <property type="protein sequence ID" value="VFU17567.1"/>
    <property type="molecule type" value="Genomic_DNA"/>
</dbReference>
<accession>A0A485M3G7</accession>
<gene>
    <name evidence="1" type="ORF">SCFA_670007</name>
</gene>